<dbReference type="Gene3D" id="3.90.25.10">
    <property type="entry name" value="UDP-galactose 4-epimerase, domain 1"/>
    <property type="match status" value="1"/>
</dbReference>
<gene>
    <name evidence="4" type="ORF">CC84DRAFT_755861</name>
</gene>
<dbReference type="STRING" id="1460663.A0A177CF73"/>
<evidence type="ECO:0000256" key="1">
    <source>
        <dbReference type="ARBA" id="ARBA00006328"/>
    </source>
</evidence>
<dbReference type="OrthoDB" id="9997102at2759"/>
<keyword evidence="5" id="KW-1185">Reference proteome</keyword>
<evidence type="ECO:0000313" key="4">
    <source>
        <dbReference type="EMBL" id="OAG06245.1"/>
    </source>
</evidence>
<evidence type="ECO:0000256" key="2">
    <source>
        <dbReference type="ARBA" id="ARBA00022857"/>
    </source>
</evidence>
<dbReference type="GO" id="GO:0005634">
    <property type="term" value="C:nucleus"/>
    <property type="evidence" value="ECO:0007669"/>
    <property type="project" value="TreeGrafter"/>
</dbReference>
<reference evidence="4 5" key="1">
    <citation type="submission" date="2016-05" db="EMBL/GenBank/DDBJ databases">
        <title>Comparative analysis of secretome profiles of manganese(II)-oxidizing ascomycete fungi.</title>
        <authorList>
            <consortium name="DOE Joint Genome Institute"/>
            <person name="Zeiner C.A."/>
            <person name="Purvine S.O."/>
            <person name="Zink E.M."/>
            <person name="Wu S."/>
            <person name="Pasa-Tolic L."/>
            <person name="Chaput D.L."/>
            <person name="Haridas S."/>
            <person name="Grigoriev I.V."/>
            <person name="Santelli C.M."/>
            <person name="Hansel C.M."/>
        </authorList>
    </citation>
    <scope>NUCLEOTIDE SEQUENCE [LARGE SCALE GENOMIC DNA]</scope>
    <source>
        <strain evidence="4 5">AP3s5-JAC2a</strain>
    </source>
</reference>
<evidence type="ECO:0000313" key="5">
    <source>
        <dbReference type="Proteomes" id="UP000077069"/>
    </source>
</evidence>
<dbReference type="Pfam" id="PF05368">
    <property type="entry name" value="NmrA"/>
    <property type="match status" value="1"/>
</dbReference>
<dbReference type="Proteomes" id="UP000077069">
    <property type="component" value="Unassembled WGS sequence"/>
</dbReference>
<feature type="domain" description="NmrA-like" evidence="3">
    <location>
        <begin position="8"/>
        <end position="246"/>
    </location>
</feature>
<accession>A0A177CF73</accession>
<dbReference type="InterPro" id="IPR051164">
    <property type="entry name" value="NmrA-like_oxidored"/>
</dbReference>
<dbReference type="EMBL" id="KV441552">
    <property type="protein sequence ID" value="OAG06245.1"/>
    <property type="molecule type" value="Genomic_DNA"/>
</dbReference>
<evidence type="ECO:0000259" key="3">
    <source>
        <dbReference type="Pfam" id="PF05368"/>
    </source>
</evidence>
<dbReference type="RefSeq" id="XP_018036610.1">
    <property type="nucleotide sequence ID" value="XM_018187317.1"/>
</dbReference>
<dbReference type="InParanoid" id="A0A177CF73"/>
<name>A0A177CF73_9PLEO</name>
<sequence>MAQNPLRRILISGATGKQGGALIAALTSHPTPTIHIYALTRNPKSRSAQALASNPNITVITGDFSNPPAIFAQIPKPWGFFSVTNPMNAAREEAQGKAMTAAAVAAGVRHIVFTATDRGANSDSSATVVPHFASKFAVEQDIISKSKESGGSYTFLRPVAFYENLSDDFLGKGFVSMWRLNGSSSRIKFVSTKDIGKVAAEAFLNADAEQYKNKAIALAGDDISLAEFETAFREKTGKQLPETFGVVGRGLRWALHEQLGIMFDWFKSDGFGVEVREVKGAYPFLKDFREWLRTESAWRKA</sequence>
<comment type="similarity">
    <text evidence="1">Belongs to the NmrA-type oxidoreductase family.</text>
</comment>
<dbReference type="InterPro" id="IPR036291">
    <property type="entry name" value="NAD(P)-bd_dom_sf"/>
</dbReference>
<dbReference type="Gene3D" id="3.40.50.720">
    <property type="entry name" value="NAD(P)-binding Rossmann-like Domain"/>
    <property type="match status" value="1"/>
</dbReference>
<protein>
    <submittedName>
        <fullName evidence="4">NAD(P)-binding protein</fullName>
    </submittedName>
</protein>
<dbReference type="InterPro" id="IPR008030">
    <property type="entry name" value="NmrA-like"/>
</dbReference>
<proteinExistence type="inferred from homology"/>
<dbReference type="AlphaFoldDB" id="A0A177CF73"/>
<keyword evidence="2" id="KW-0521">NADP</keyword>
<dbReference type="PANTHER" id="PTHR42748:SF7">
    <property type="entry name" value="NMRA LIKE REDOX SENSOR 1-RELATED"/>
    <property type="match status" value="1"/>
</dbReference>
<dbReference type="PANTHER" id="PTHR42748">
    <property type="entry name" value="NITROGEN METABOLITE REPRESSION PROTEIN NMRA FAMILY MEMBER"/>
    <property type="match status" value="1"/>
</dbReference>
<dbReference type="SUPFAM" id="SSF51735">
    <property type="entry name" value="NAD(P)-binding Rossmann-fold domains"/>
    <property type="match status" value="1"/>
</dbReference>
<organism evidence="4 5">
    <name type="scientific">Paraphaeosphaeria sporulosa</name>
    <dbReference type="NCBI Taxonomy" id="1460663"/>
    <lineage>
        <taxon>Eukaryota</taxon>
        <taxon>Fungi</taxon>
        <taxon>Dikarya</taxon>
        <taxon>Ascomycota</taxon>
        <taxon>Pezizomycotina</taxon>
        <taxon>Dothideomycetes</taxon>
        <taxon>Pleosporomycetidae</taxon>
        <taxon>Pleosporales</taxon>
        <taxon>Massarineae</taxon>
        <taxon>Didymosphaeriaceae</taxon>
        <taxon>Paraphaeosphaeria</taxon>
    </lineage>
</organism>
<dbReference type="GeneID" id="28770803"/>